<dbReference type="InterPro" id="IPR045192">
    <property type="entry name" value="AP180-like"/>
</dbReference>
<protein>
    <recommendedName>
        <fullName evidence="9">ENTH domain-containing protein</fullName>
    </recommendedName>
</protein>
<dbReference type="GO" id="GO:0072583">
    <property type="term" value="P:clathrin-dependent endocytosis"/>
    <property type="evidence" value="ECO:0007669"/>
    <property type="project" value="InterPro"/>
</dbReference>
<dbReference type="Proteomes" id="UP001415857">
    <property type="component" value="Unassembled WGS sequence"/>
</dbReference>
<dbReference type="PANTHER" id="PTHR22951">
    <property type="entry name" value="CLATHRIN ASSEMBLY PROTEIN"/>
    <property type="match status" value="1"/>
</dbReference>
<dbReference type="EMBL" id="JBBPBK010000015">
    <property type="protein sequence ID" value="KAK9269568.1"/>
    <property type="molecule type" value="Genomic_DNA"/>
</dbReference>
<dbReference type="SMART" id="SM00273">
    <property type="entry name" value="ENTH"/>
    <property type="match status" value="1"/>
</dbReference>
<comment type="caution">
    <text evidence="10">The sequence shown here is derived from an EMBL/GenBank/DDBJ whole genome shotgun (WGS) entry which is preliminary data.</text>
</comment>
<keyword evidence="4" id="KW-0254">Endocytosis</keyword>
<dbReference type="FunFam" id="1.25.40.90:FF:000005">
    <property type="entry name" value="Clathrin assembly protein AP180"/>
    <property type="match status" value="1"/>
</dbReference>
<dbReference type="AlphaFoldDB" id="A0AAP0NAF7"/>
<proteinExistence type="predicted"/>
<dbReference type="Pfam" id="PF07651">
    <property type="entry name" value="ANTH"/>
    <property type="match status" value="1"/>
</dbReference>
<evidence type="ECO:0000313" key="11">
    <source>
        <dbReference type="Proteomes" id="UP001415857"/>
    </source>
</evidence>
<dbReference type="SUPFAM" id="SSF48464">
    <property type="entry name" value="ENTH/VHS domain"/>
    <property type="match status" value="1"/>
</dbReference>
<evidence type="ECO:0000256" key="8">
    <source>
        <dbReference type="ARBA" id="ARBA00023329"/>
    </source>
</evidence>
<dbReference type="InterPro" id="IPR014712">
    <property type="entry name" value="ANTH_dom_sf"/>
</dbReference>
<keyword evidence="5" id="KW-0333">Golgi apparatus</keyword>
<dbReference type="GO" id="GO:0006900">
    <property type="term" value="P:vesicle budding from membrane"/>
    <property type="evidence" value="ECO:0007669"/>
    <property type="project" value="TreeGrafter"/>
</dbReference>
<comment type="subcellular location">
    <subcellularLocation>
        <location evidence="1">Cytoplasmic vesicle</location>
        <location evidence="1">Clathrin-coated vesicle</location>
    </subcellularLocation>
    <subcellularLocation>
        <location evidence="2">Golgi apparatus</location>
    </subcellularLocation>
    <subcellularLocation>
        <location evidence="3">Membrane</location>
        <location evidence="3">Clathrin-coated pit</location>
    </subcellularLocation>
</comment>
<keyword evidence="8" id="KW-0968">Cytoplasmic vesicle</keyword>
<reference evidence="10 11" key="1">
    <citation type="journal article" date="2024" name="Plant J.">
        <title>Genome sequences and population genomics reveal climatic adaptation and genomic divergence between two closely related sweetgum species.</title>
        <authorList>
            <person name="Xu W.Q."/>
            <person name="Ren C.Q."/>
            <person name="Zhang X.Y."/>
            <person name="Comes H.P."/>
            <person name="Liu X.H."/>
            <person name="Li Y.G."/>
            <person name="Kettle C.J."/>
            <person name="Jalonen R."/>
            <person name="Gaisberger H."/>
            <person name="Ma Y.Z."/>
            <person name="Qiu Y.X."/>
        </authorList>
    </citation>
    <scope>NUCLEOTIDE SEQUENCE [LARGE SCALE GENOMIC DNA]</scope>
    <source>
        <strain evidence="10">Hangzhou</strain>
    </source>
</reference>
<evidence type="ECO:0000313" key="10">
    <source>
        <dbReference type="EMBL" id="KAK9269568.1"/>
    </source>
</evidence>
<evidence type="ECO:0000256" key="6">
    <source>
        <dbReference type="ARBA" id="ARBA00023136"/>
    </source>
</evidence>
<keyword evidence="7" id="KW-0168">Coated pit</keyword>
<dbReference type="Gene3D" id="1.20.58.150">
    <property type="entry name" value="ANTH domain"/>
    <property type="match status" value="1"/>
</dbReference>
<dbReference type="InterPro" id="IPR008942">
    <property type="entry name" value="ENTH_VHS"/>
</dbReference>
<dbReference type="SUPFAM" id="SSF89009">
    <property type="entry name" value="GAT-like domain"/>
    <property type="match status" value="1"/>
</dbReference>
<dbReference type="GO" id="GO:0005905">
    <property type="term" value="C:clathrin-coated pit"/>
    <property type="evidence" value="ECO:0007669"/>
    <property type="project" value="UniProtKB-SubCell"/>
</dbReference>
<dbReference type="GO" id="GO:0005794">
    <property type="term" value="C:Golgi apparatus"/>
    <property type="evidence" value="ECO:0007669"/>
    <property type="project" value="UniProtKB-SubCell"/>
</dbReference>
<dbReference type="GO" id="GO:0005545">
    <property type="term" value="F:1-phosphatidylinositol binding"/>
    <property type="evidence" value="ECO:0007669"/>
    <property type="project" value="InterPro"/>
</dbReference>
<evidence type="ECO:0000256" key="1">
    <source>
        <dbReference type="ARBA" id="ARBA00004132"/>
    </source>
</evidence>
<evidence type="ECO:0000256" key="3">
    <source>
        <dbReference type="ARBA" id="ARBA00004600"/>
    </source>
</evidence>
<evidence type="ECO:0000256" key="7">
    <source>
        <dbReference type="ARBA" id="ARBA00023176"/>
    </source>
</evidence>
<dbReference type="Gene3D" id="1.25.40.90">
    <property type="match status" value="1"/>
</dbReference>
<keyword evidence="11" id="KW-1185">Reference proteome</keyword>
<evidence type="ECO:0000256" key="5">
    <source>
        <dbReference type="ARBA" id="ARBA00023034"/>
    </source>
</evidence>
<dbReference type="InterPro" id="IPR011417">
    <property type="entry name" value="ANTH_dom"/>
</dbReference>
<sequence length="544" mass="60181">MSGGGTQKSLRKALGAIKDTTTVGLAKVNSDYKELDIAIVKSTNHVERPAKEKHIRAIFAAVSATRPRADVAYCIHALARRLSKTHNWAVALKTLIVIHRALREVDPTFHEEIINYGRSRSHMLNLSHFKDDSSPHAWDYSAWVRTYALFLEERLECFRVLKYDVETDRPRTKDLDTAELLEQLPALQQLLFRVLGCQPQGAAVHNFVIQLALSMVASESVKIYQAISDGTVNLVDKFFEMQRSDAVRALDIYRRAGQQAERLSEFYEICKSLDLGRGERFIKIEQPPASFLQAMEEYVKDAPRTSTVRKDQVAGEKIASPKVILAIEYKKTPEVQEAHPPSPPPPEPVKVEAPVVEPPDLLGLNDPIPNASELDEKNALALAIVPVGDQPTSAGPNLANGTTGWELALVTAPSSNESAAAVSKLAGGLDKLTLDSLYDDAIRRTNQNVSYNPWDQVPMAGPMMQQPTHDPFFASHTVAAPPTVQMAAMANQQQAFMLHQQQMMMMAPQQQRPVNPFDSSYGANVHPYGSGMPVQAYNPYTGLI</sequence>
<keyword evidence="6" id="KW-0472">Membrane</keyword>
<dbReference type="GO" id="GO:0005546">
    <property type="term" value="F:phosphatidylinositol-4,5-bisphosphate binding"/>
    <property type="evidence" value="ECO:0007669"/>
    <property type="project" value="TreeGrafter"/>
</dbReference>
<dbReference type="PROSITE" id="PS50942">
    <property type="entry name" value="ENTH"/>
    <property type="match status" value="1"/>
</dbReference>
<dbReference type="GO" id="GO:0000149">
    <property type="term" value="F:SNARE binding"/>
    <property type="evidence" value="ECO:0007669"/>
    <property type="project" value="TreeGrafter"/>
</dbReference>
<accession>A0AAP0NAF7</accession>
<gene>
    <name evidence="10" type="ORF">L1049_001344</name>
</gene>
<organism evidence="10 11">
    <name type="scientific">Liquidambar formosana</name>
    <name type="common">Formosan gum</name>
    <dbReference type="NCBI Taxonomy" id="63359"/>
    <lineage>
        <taxon>Eukaryota</taxon>
        <taxon>Viridiplantae</taxon>
        <taxon>Streptophyta</taxon>
        <taxon>Embryophyta</taxon>
        <taxon>Tracheophyta</taxon>
        <taxon>Spermatophyta</taxon>
        <taxon>Magnoliopsida</taxon>
        <taxon>eudicotyledons</taxon>
        <taxon>Gunneridae</taxon>
        <taxon>Pentapetalae</taxon>
        <taxon>Saxifragales</taxon>
        <taxon>Altingiaceae</taxon>
        <taxon>Liquidambar</taxon>
    </lineage>
</organism>
<dbReference type="PANTHER" id="PTHR22951:SF32">
    <property type="entry name" value="OS06G0175500 PROTEIN"/>
    <property type="match status" value="1"/>
</dbReference>
<dbReference type="GO" id="GO:0030136">
    <property type="term" value="C:clathrin-coated vesicle"/>
    <property type="evidence" value="ECO:0007669"/>
    <property type="project" value="UniProtKB-SubCell"/>
</dbReference>
<dbReference type="FunFam" id="1.20.58.150:FF:000006">
    <property type="entry name" value="putative clathrin assembly protein At5g35200"/>
    <property type="match status" value="1"/>
</dbReference>
<dbReference type="InterPro" id="IPR048050">
    <property type="entry name" value="ANTH_N_plant"/>
</dbReference>
<dbReference type="GO" id="GO:0048268">
    <property type="term" value="P:clathrin coat assembly"/>
    <property type="evidence" value="ECO:0007669"/>
    <property type="project" value="InterPro"/>
</dbReference>
<dbReference type="CDD" id="cd03564">
    <property type="entry name" value="ANTH_N"/>
    <property type="match status" value="1"/>
</dbReference>
<evidence type="ECO:0000256" key="2">
    <source>
        <dbReference type="ARBA" id="ARBA00004555"/>
    </source>
</evidence>
<evidence type="ECO:0000256" key="4">
    <source>
        <dbReference type="ARBA" id="ARBA00022583"/>
    </source>
</evidence>
<dbReference type="GO" id="GO:0032050">
    <property type="term" value="F:clathrin heavy chain binding"/>
    <property type="evidence" value="ECO:0007669"/>
    <property type="project" value="TreeGrafter"/>
</dbReference>
<evidence type="ECO:0000259" key="9">
    <source>
        <dbReference type="PROSITE" id="PS50942"/>
    </source>
</evidence>
<feature type="domain" description="ENTH" evidence="9">
    <location>
        <begin position="27"/>
        <end position="165"/>
    </location>
</feature>
<name>A0AAP0NAF7_LIQFO</name>
<dbReference type="InterPro" id="IPR013809">
    <property type="entry name" value="ENTH"/>
</dbReference>